<accession>A0A7J7JNV7</accession>
<keyword evidence="4" id="KW-1185">Reference proteome</keyword>
<organism evidence="3 4">
    <name type="scientific">Bugula neritina</name>
    <name type="common">Brown bryozoan</name>
    <name type="synonym">Sertularia neritina</name>
    <dbReference type="NCBI Taxonomy" id="10212"/>
    <lineage>
        <taxon>Eukaryota</taxon>
        <taxon>Metazoa</taxon>
        <taxon>Spiralia</taxon>
        <taxon>Lophotrochozoa</taxon>
        <taxon>Bryozoa</taxon>
        <taxon>Gymnolaemata</taxon>
        <taxon>Cheilostomatida</taxon>
        <taxon>Flustrina</taxon>
        <taxon>Buguloidea</taxon>
        <taxon>Bugulidae</taxon>
        <taxon>Bugula</taxon>
    </lineage>
</organism>
<keyword evidence="2" id="KW-0812">Transmembrane</keyword>
<feature type="compositionally biased region" description="Basic residues" evidence="1">
    <location>
        <begin position="116"/>
        <end position="136"/>
    </location>
</feature>
<dbReference type="Proteomes" id="UP000593567">
    <property type="component" value="Unassembled WGS sequence"/>
</dbReference>
<protein>
    <recommendedName>
        <fullName evidence="5">BZIP domain-containing protein</fullName>
    </recommendedName>
</protein>
<name>A0A7J7JNV7_BUGNE</name>
<keyword evidence="2" id="KW-0472">Membrane</keyword>
<feature type="region of interest" description="Disordered" evidence="1">
    <location>
        <begin position="105"/>
        <end position="154"/>
    </location>
</feature>
<reference evidence="3" key="1">
    <citation type="submission" date="2020-06" db="EMBL/GenBank/DDBJ databases">
        <title>Draft genome of Bugula neritina, a colonial animal packing powerful symbionts and potential medicines.</title>
        <authorList>
            <person name="Rayko M."/>
        </authorList>
    </citation>
    <scope>NUCLEOTIDE SEQUENCE [LARGE SCALE GENOMIC DNA]</scope>
    <source>
        <strain evidence="3">Kwan_BN1</strain>
    </source>
</reference>
<evidence type="ECO:0000313" key="4">
    <source>
        <dbReference type="Proteomes" id="UP000593567"/>
    </source>
</evidence>
<comment type="caution">
    <text evidence="3">The sequence shown here is derived from an EMBL/GenBank/DDBJ whole genome shotgun (WGS) entry which is preliminary data.</text>
</comment>
<evidence type="ECO:0000256" key="1">
    <source>
        <dbReference type="SAM" id="MobiDB-lite"/>
    </source>
</evidence>
<feature type="transmembrane region" description="Helical" evidence="2">
    <location>
        <begin position="12"/>
        <end position="34"/>
    </location>
</feature>
<proteinExistence type="predicted"/>
<evidence type="ECO:0000313" key="3">
    <source>
        <dbReference type="EMBL" id="KAF6027341.1"/>
    </source>
</evidence>
<dbReference type="EMBL" id="VXIV02002106">
    <property type="protein sequence ID" value="KAF6027341.1"/>
    <property type="molecule type" value="Genomic_DNA"/>
</dbReference>
<sequence length="197" mass="21950">MYNFPLLEYSIGISSITAFLALSQCFANVALALFQTSAAIIKILSPNSQSFTPLSRQESVQQLIPSTVAEEEVPPNEDENVRPEACLGEYPEDIPLTVAAAAKTPDLTPREEQLKHQRQKNRIRSRRCRQKRKRAVKSPMKAADKSRNADDGTCSLKRNLPEVAVIQCSPMLTPTRVPGFPTNSSFNQLISQNFYVI</sequence>
<evidence type="ECO:0008006" key="5">
    <source>
        <dbReference type="Google" id="ProtNLM"/>
    </source>
</evidence>
<dbReference type="AlphaFoldDB" id="A0A7J7JNV7"/>
<dbReference type="CDD" id="cd14686">
    <property type="entry name" value="bZIP"/>
    <property type="match status" value="1"/>
</dbReference>
<gene>
    <name evidence="3" type="ORF">EB796_014347</name>
</gene>
<evidence type="ECO:0000256" key="2">
    <source>
        <dbReference type="SAM" id="Phobius"/>
    </source>
</evidence>
<keyword evidence="2" id="KW-1133">Transmembrane helix</keyword>